<dbReference type="InterPro" id="IPR012337">
    <property type="entry name" value="RNaseH-like_sf"/>
</dbReference>
<dbReference type="PANTHER" id="PTHR23272:SF166">
    <property type="entry name" value="ZINC FINGER BED DOMAIN-CONTAINING PROTEIN RICESLEEPER 2-LIKE ISOFORM X1"/>
    <property type="match status" value="1"/>
</dbReference>
<dbReference type="Gramene" id="AUR62040777-RA">
    <property type="protein sequence ID" value="AUR62040777-RA:cds"/>
    <property type="gene ID" value="AUR62040777"/>
</dbReference>
<sequence>MTECWEYDEDPKLDRKAELDILAFWKENEHRYKDLSHLARDILAVPLTTVASESTFSIWSRVLNKWKSSSIPEKLEALITTRNWMYSFEMNASANIISANINTIPMLDGTNFKSWKENVMIVLGCMDLDLALRVERPIALTDSSSSVEKGNMEKWERSNRMSLMIMKRAIPESFRGTMSEEDDAKSFLTKLEKLFDKNEKAEISTLLSSLVFQKYEGTGNIREYIMEMSHIASKLKALNQFKVSYNCQKEKWTLNELISHCVQEEERLKQEKTKSAHLTSSSKDGKKRKKGKDAVSQP</sequence>
<accession>A0A803N5A4</accession>
<keyword evidence="4" id="KW-1185">Reference proteome</keyword>
<evidence type="ECO:0000256" key="1">
    <source>
        <dbReference type="SAM" id="MobiDB-lite"/>
    </source>
</evidence>
<dbReference type="EnsemblPlants" id="AUR62040777-RA">
    <property type="protein sequence ID" value="AUR62040777-RA:cds"/>
    <property type="gene ID" value="AUR62040777"/>
</dbReference>
<reference evidence="3" key="2">
    <citation type="submission" date="2021-03" db="UniProtKB">
        <authorList>
            <consortium name="EnsemblPlants"/>
        </authorList>
    </citation>
    <scope>IDENTIFICATION</scope>
</reference>
<reference evidence="3" key="1">
    <citation type="journal article" date="2017" name="Nature">
        <title>The genome of Chenopodium quinoa.</title>
        <authorList>
            <person name="Jarvis D.E."/>
            <person name="Ho Y.S."/>
            <person name="Lightfoot D.J."/>
            <person name="Schmoeckel S.M."/>
            <person name="Li B."/>
            <person name="Borm T.J.A."/>
            <person name="Ohyanagi H."/>
            <person name="Mineta K."/>
            <person name="Michell C.T."/>
            <person name="Saber N."/>
            <person name="Kharbatia N.M."/>
            <person name="Rupper R.R."/>
            <person name="Sharp A.R."/>
            <person name="Dally N."/>
            <person name="Boughton B.A."/>
            <person name="Woo Y.H."/>
            <person name="Gao G."/>
            <person name="Schijlen E.G.W.M."/>
            <person name="Guo X."/>
            <person name="Momin A.A."/>
            <person name="Negrao S."/>
            <person name="Al-Babili S."/>
            <person name="Gehring C."/>
            <person name="Roessner U."/>
            <person name="Jung C."/>
            <person name="Murphy K."/>
            <person name="Arold S.T."/>
            <person name="Gojobori T."/>
            <person name="van der Linden C.G."/>
            <person name="van Loo E.N."/>
            <person name="Jellen E.N."/>
            <person name="Maughan P.J."/>
            <person name="Tester M."/>
        </authorList>
    </citation>
    <scope>NUCLEOTIDE SEQUENCE [LARGE SCALE GENOMIC DNA]</scope>
    <source>
        <strain evidence="3">cv. PI 614886</strain>
    </source>
</reference>
<evidence type="ECO:0000259" key="2">
    <source>
        <dbReference type="Pfam" id="PF05699"/>
    </source>
</evidence>
<evidence type="ECO:0000313" key="3">
    <source>
        <dbReference type="EnsemblPlants" id="AUR62040777-RA:cds"/>
    </source>
</evidence>
<dbReference type="AlphaFoldDB" id="A0A803N5A4"/>
<dbReference type="OMA" id="QYFANNE"/>
<protein>
    <recommendedName>
        <fullName evidence="2">HAT C-terminal dimerisation domain-containing protein</fullName>
    </recommendedName>
</protein>
<proteinExistence type="predicted"/>
<evidence type="ECO:0000313" key="4">
    <source>
        <dbReference type="Proteomes" id="UP000596660"/>
    </source>
</evidence>
<dbReference type="Proteomes" id="UP000596660">
    <property type="component" value="Unplaced"/>
</dbReference>
<feature type="region of interest" description="Disordered" evidence="1">
    <location>
        <begin position="267"/>
        <end position="298"/>
    </location>
</feature>
<dbReference type="PANTHER" id="PTHR23272">
    <property type="entry name" value="BED FINGER-RELATED"/>
    <property type="match status" value="1"/>
</dbReference>
<dbReference type="SUPFAM" id="SSF53098">
    <property type="entry name" value="Ribonuclease H-like"/>
    <property type="match status" value="1"/>
</dbReference>
<dbReference type="InterPro" id="IPR008906">
    <property type="entry name" value="HATC_C_dom"/>
</dbReference>
<dbReference type="GO" id="GO:0046983">
    <property type="term" value="F:protein dimerization activity"/>
    <property type="evidence" value="ECO:0007669"/>
    <property type="project" value="InterPro"/>
</dbReference>
<name>A0A803N5A4_CHEQI</name>
<organism evidence="3 4">
    <name type="scientific">Chenopodium quinoa</name>
    <name type="common">Quinoa</name>
    <dbReference type="NCBI Taxonomy" id="63459"/>
    <lineage>
        <taxon>Eukaryota</taxon>
        <taxon>Viridiplantae</taxon>
        <taxon>Streptophyta</taxon>
        <taxon>Embryophyta</taxon>
        <taxon>Tracheophyta</taxon>
        <taxon>Spermatophyta</taxon>
        <taxon>Magnoliopsida</taxon>
        <taxon>eudicotyledons</taxon>
        <taxon>Gunneridae</taxon>
        <taxon>Pentapetalae</taxon>
        <taxon>Caryophyllales</taxon>
        <taxon>Chenopodiaceae</taxon>
        <taxon>Chenopodioideae</taxon>
        <taxon>Atripliceae</taxon>
        <taxon>Chenopodium</taxon>
    </lineage>
</organism>
<feature type="domain" description="HAT C-terminal dimerisation" evidence="2">
    <location>
        <begin position="7"/>
        <end position="85"/>
    </location>
</feature>
<dbReference type="Pfam" id="PF14223">
    <property type="entry name" value="Retrotran_gag_2"/>
    <property type="match status" value="1"/>
</dbReference>
<dbReference type="Pfam" id="PF05699">
    <property type="entry name" value="Dimer_Tnp_hAT"/>
    <property type="match status" value="1"/>
</dbReference>